<dbReference type="EMBL" id="KZ505707">
    <property type="protein sequence ID" value="PKU46509.1"/>
    <property type="molecule type" value="Genomic_DNA"/>
</dbReference>
<evidence type="ECO:0000256" key="1">
    <source>
        <dbReference type="SAM" id="MobiDB-lite"/>
    </source>
</evidence>
<dbReference type="Proteomes" id="UP000233556">
    <property type="component" value="Unassembled WGS sequence"/>
</dbReference>
<reference evidence="3" key="2">
    <citation type="submission" date="2017-12" db="EMBL/GenBank/DDBJ databases">
        <title>Genome sequence of the Bar-tailed Godwit (Limosa lapponica baueri).</title>
        <authorList>
            <person name="Lima N.C.B."/>
            <person name="Parody-Merino A.M."/>
            <person name="Battley P.F."/>
            <person name="Fidler A.E."/>
            <person name="Prosdocimi F."/>
        </authorList>
    </citation>
    <scope>NUCLEOTIDE SEQUENCE [LARGE SCALE GENOMIC DNA]</scope>
</reference>
<gene>
    <name evidence="2" type="ORF">llap_3185</name>
</gene>
<keyword evidence="3" id="KW-1185">Reference proteome</keyword>
<evidence type="ECO:0000313" key="2">
    <source>
        <dbReference type="EMBL" id="PKU46509.1"/>
    </source>
</evidence>
<accession>A0A2I0UKC9</accession>
<name>A0A2I0UKC9_LIMLA</name>
<dbReference type="AlphaFoldDB" id="A0A2I0UKC9"/>
<reference evidence="3" key="1">
    <citation type="submission" date="2017-11" db="EMBL/GenBank/DDBJ databases">
        <authorList>
            <person name="Lima N.C."/>
            <person name="Parody-Merino A.M."/>
            <person name="Battley P.F."/>
            <person name="Fidler A.E."/>
            <person name="Prosdocimi F."/>
        </authorList>
    </citation>
    <scope>NUCLEOTIDE SEQUENCE [LARGE SCALE GENOMIC DNA]</scope>
</reference>
<evidence type="ECO:0000313" key="3">
    <source>
        <dbReference type="Proteomes" id="UP000233556"/>
    </source>
</evidence>
<organism evidence="2 3">
    <name type="scientific">Limosa lapponica baueri</name>
    <dbReference type="NCBI Taxonomy" id="1758121"/>
    <lineage>
        <taxon>Eukaryota</taxon>
        <taxon>Metazoa</taxon>
        <taxon>Chordata</taxon>
        <taxon>Craniata</taxon>
        <taxon>Vertebrata</taxon>
        <taxon>Euteleostomi</taxon>
        <taxon>Archelosauria</taxon>
        <taxon>Archosauria</taxon>
        <taxon>Dinosauria</taxon>
        <taxon>Saurischia</taxon>
        <taxon>Theropoda</taxon>
        <taxon>Coelurosauria</taxon>
        <taxon>Aves</taxon>
        <taxon>Neognathae</taxon>
        <taxon>Neoaves</taxon>
        <taxon>Charadriiformes</taxon>
        <taxon>Scolopacidae</taxon>
        <taxon>Limosa</taxon>
    </lineage>
</organism>
<feature type="region of interest" description="Disordered" evidence="1">
    <location>
        <begin position="52"/>
        <end position="75"/>
    </location>
</feature>
<proteinExistence type="predicted"/>
<feature type="compositionally biased region" description="Polar residues" evidence="1">
    <location>
        <begin position="65"/>
        <end position="75"/>
    </location>
</feature>
<sequence>MIKGPEHLSDEEGLKDLGLFILEKRRLLRRLRGDLINAYQYLKGRCQEDGAKLSSVVPTDKTRGNGAQTGTQEIPSQREEKILYFEGAGAVDQASQSGCGVPFSGDFPNLPGCVPVQPALGEPALVGQLDEMISEWPFQP</sequence>
<protein>
    <submittedName>
        <fullName evidence="2">Uncharacterized protein</fullName>
    </submittedName>
</protein>